<dbReference type="InterPro" id="IPR029045">
    <property type="entry name" value="ClpP/crotonase-like_dom_sf"/>
</dbReference>
<feature type="compositionally biased region" description="Basic and acidic residues" evidence="10">
    <location>
        <begin position="525"/>
        <end position="549"/>
    </location>
</feature>
<dbReference type="Gene3D" id="2.130.10.10">
    <property type="entry name" value="YVTN repeat-like/Quinoprotein amine dehydrogenase"/>
    <property type="match status" value="1"/>
</dbReference>
<comment type="similarity">
    <text evidence="2 7">Belongs to the peptidase S41B family.</text>
</comment>
<feature type="region of interest" description="Disordered" evidence="10">
    <location>
        <begin position="1081"/>
        <end position="1104"/>
    </location>
</feature>
<name>A0A367F908_9ACTN</name>
<evidence type="ECO:0000256" key="2">
    <source>
        <dbReference type="ARBA" id="ARBA00008524"/>
    </source>
</evidence>
<gene>
    <name evidence="12" type="ORF">DQ384_28520</name>
</gene>
<proteinExistence type="inferred from homology"/>
<dbReference type="Pfam" id="PF14684">
    <property type="entry name" value="Tricorn_C1"/>
    <property type="match status" value="1"/>
</dbReference>
<comment type="caution">
    <text evidence="12">The sequence shown here is derived from an EMBL/GenBank/DDBJ whole genome shotgun (WGS) entry which is preliminary data.</text>
</comment>
<protein>
    <recommendedName>
        <fullName evidence="7">Tricorn protease homolog</fullName>
        <ecNumber evidence="7">3.4.21.-</ecNumber>
    </recommendedName>
</protein>
<feature type="active site" description="Charge relay system" evidence="8">
    <location>
        <position position="1043"/>
    </location>
</feature>
<dbReference type="PANTHER" id="PTHR43253:SF1">
    <property type="entry name" value="TRICORN PROTEASE HOMOLOG 2-RELATED"/>
    <property type="match status" value="1"/>
</dbReference>
<accession>A0A367F908</accession>
<sequence length="1104" mass="121152">MSAYARFPTIFGDEIVFASEDDLWMVPADGGRAFRLTAGVAEAGYPRFSPDGTQIAYVGREEGPEEVYVMPAEGGAGRRMTYDDALCTVTGWDPGGAVVYASDEAQPIGRRRWLHRVDPATGVSTRLPYGPANTVSYGPGGAVVLGRNTADPARWKRYRGGTVGDLWVDRDGDGEFTRLITLTGNLASPCWTGERVYFLSDHEGVGNVYSCTPEGRDLRRHTDHADYYARNLSGDGRRLVYHAGAELYVLDPAEGESRRVEMRLGSPRTQRNRRFVHAAHYLDSAALSPDGSGLAITTRGKAYSFAAWEGPVRQHGEPDGVRYRLLTWLKDAERLVAAASDEGDREVLVVLTADGGAAPVRLDHLDTGRAITLTVSPEADRVALTNHRNELLVLDLPAGGEATLTVADRSGFGRIEDPVWSPAGDWLAYTRPESAQTTAIRVYELATGESRLATRPVLRDRAPAFDPEGRYLYFIGERIFNPVFDELQFDLGFPLGTRPYAVALRADVGSPFVPEPRPLSGDASGGDKDKGAEKDTAEKSTDNGDKGEAGGESIASPDGAEGAGGATGQDDMGESGLRIDFEGIDRRVVAFPVPEGRYDRLAAMKDKVLFTSSPVQGSRGDDYAEPATGTLQAYDLTRQKIETLVSGVTEFQLGLDGTTLLYRARRRLRVIKAGESPGDDDSPSRTSGWIDLDRVKVSVSPDAEWRQMFREAWRLQREHFWADDMSGIDWDGVYDRYLPLVDRVGTRGEFSYLLWEVQGELGTSHAYESGGEYRPRPHYSQGKLGVDWSYADGVHTIAAIVRGDPWDPDATSPLNRPGLDVRPGDAVLAINGRPVEGPDGPARLLVNQAGQEVELTIRRGDGPPRRVTVKAIADEQAARYRDWVEANRRRTHERTGGRVGYIHIPNMDVSGYAEFHRGFLAEYDHEGLVVDVRFNGGGFVSGLVMQKLARRRLGYDFPRWGVPQPYPSESPRGPMVAITNELAGSDGDIFSHTFKLLRLGPLIGKRTWGGVIGIWPRHRLADGTVTTQPEFSFAFDDVGWRVENYGTDPDIEVDITPQDYARGVDTQLERAIDVAVERLAAQPPHTPRPADRPHLAVPPLPPRG</sequence>
<dbReference type="InterPro" id="IPR001478">
    <property type="entry name" value="PDZ"/>
</dbReference>
<evidence type="ECO:0000256" key="9">
    <source>
        <dbReference type="PIRSR" id="PIRSR036421-3"/>
    </source>
</evidence>
<dbReference type="SMART" id="SM00245">
    <property type="entry name" value="TSPc"/>
    <property type="match status" value="1"/>
</dbReference>
<dbReference type="RefSeq" id="WP_114031963.1">
    <property type="nucleotide sequence ID" value="NZ_QOIL01000018.1"/>
</dbReference>
<feature type="domain" description="PDZ" evidence="11">
    <location>
        <begin position="780"/>
        <end position="861"/>
    </location>
</feature>
<dbReference type="InterPro" id="IPR012393">
    <property type="entry name" value="Tricorn_protease"/>
</dbReference>
<dbReference type="InterPro" id="IPR015943">
    <property type="entry name" value="WD40/YVTN_repeat-like_dom_sf"/>
</dbReference>
<evidence type="ECO:0000313" key="12">
    <source>
        <dbReference type="EMBL" id="RCG26834.1"/>
    </source>
</evidence>
<dbReference type="Pfam" id="PF26549">
    <property type="entry name" value="Tricorn_N"/>
    <property type="match status" value="1"/>
</dbReference>
<dbReference type="Gene3D" id="2.30.42.10">
    <property type="match status" value="1"/>
</dbReference>
<feature type="site" description="Transition state stabilizer; via amide nitrogen" evidence="9">
    <location>
        <position position="986"/>
    </location>
</feature>
<dbReference type="InterPro" id="IPR005151">
    <property type="entry name" value="Tail-specific_protease"/>
</dbReference>
<evidence type="ECO:0000256" key="3">
    <source>
        <dbReference type="ARBA" id="ARBA00022490"/>
    </source>
</evidence>
<dbReference type="PROSITE" id="PS50106">
    <property type="entry name" value="PDZ"/>
    <property type="match status" value="1"/>
</dbReference>
<organism evidence="12 13">
    <name type="scientific">Sphaerisporangium album</name>
    <dbReference type="NCBI Taxonomy" id="509200"/>
    <lineage>
        <taxon>Bacteria</taxon>
        <taxon>Bacillati</taxon>
        <taxon>Actinomycetota</taxon>
        <taxon>Actinomycetes</taxon>
        <taxon>Streptosporangiales</taxon>
        <taxon>Streptosporangiaceae</taxon>
        <taxon>Sphaerisporangium</taxon>
    </lineage>
</organism>
<dbReference type="Gene3D" id="3.90.226.10">
    <property type="entry name" value="2-enoyl-CoA Hydratase, Chain A, domain 1"/>
    <property type="match status" value="1"/>
</dbReference>
<evidence type="ECO:0000313" key="13">
    <source>
        <dbReference type="Proteomes" id="UP000253094"/>
    </source>
</evidence>
<keyword evidence="5 7" id="KW-0378">Hydrolase</keyword>
<evidence type="ECO:0000256" key="1">
    <source>
        <dbReference type="ARBA" id="ARBA00004496"/>
    </source>
</evidence>
<dbReference type="PANTHER" id="PTHR43253">
    <property type="entry name" value="TRICORN PROTEASE HOMOLOG 2-RELATED"/>
    <property type="match status" value="1"/>
</dbReference>
<comment type="subcellular location">
    <subcellularLocation>
        <location evidence="1 7">Cytoplasm</location>
    </subcellularLocation>
</comment>
<dbReference type="GO" id="GO:0006508">
    <property type="term" value="P:proteolysis"/>
    <property type="evidence" value="ECO:0007669"/>
    <property type="project" value="UniProtKB-UniRule"/>
</dbReference>
<dbReference type="EC" id="3.4.21.-" evidence="7"/>
<dbReference type="GO" id="GO:0005737">
    <property type="term" value="C:cytoplasm"/>
    <property type="evidence" value="ECO:0007669"/>
    <property type="project" value="UniProtKB-SubCell"/>
</dbReference>
<dbReference type="OrthoDB" id="9758793at2"/>
<dbReference type="GO" id="GO:0008236">
    <property type="term" value="F:serine-type peptidase activity"/>
    <property type="evidence" value="ECO:0007669"/>
    <property type="project" value="UniProtKB-UniRule"/>
</dbReference>
<keyword evidence="6 7" id="KW-0720">Serine protease</keyword>
<keyword evidence="13" id="KW-1185">Reference proteome</keyword>
<dbReference type="PIRSF" id="PIRSF036421">
    <property type="entry name" value="Tricorn_protease"/>
    <property type="match status" value="1"/>
</dbReference>
<evidence type="ECO:0000259" key="11">
    <source>
        <dbReference type="PROSITE" id="PS50106"/>
    </source>
</evidence>
<reference evidence="12 13" key="1">
    <citation type="submission" date="2018-06" db="EMBL/GenBank/DDBJ databases">
        <title>Sphaerisporangium craniellae sp. nov., isolated from a marine sponge in the South China Sea.</title>
        <authorList>
            <person name="Li L."/>
        </authorList>
    </citation>
    <scope>NUCLEOTIDE SEQUENCE [LARGE SCALE GENOMIC DNA]</scope>
    <source>
        <strain evidence="12 13">CCTCC AA 208026</strain>
    </source>
</reference>
<evidence type="ECO:0000256" key="7">
    <source>
        <dbReference type="PIRNR" id="PIRNR036421"/>
    </source>
</evidence>
<evidence type="ECO:0000256" key="5">
    <source>
        <dbReference type="ARBA" id="ARBA00022801"/>
    </source>
</evidence>
<feature type="active site" description="Charge relay system" evidence="8">
    <location>
        <position position="765"/>
    </location>
</feature>
<dbReference type="AlphaFoldDB" id="A0A367F908"/>
<feature type="region of interest" description="Disordered" evidence="10">
    <location>
        <begin position="511"/>
        <end position="576"/>
    </location>
</feature>
<dbReference type="CDD" id="cd07562">
    <property type="entry name" value="Peptidase_S41_TRI"/>
    <property type="match status" value="1"/>
</dbReference>
<dbReference type="Pfam" id="PF03572">
    <property type="entry name" value="Peptidase_S41"/>
    <property type="match status" value="1"/>
</dbReference>
<dbReference type="Pfam" id="PF14685">
    <property type="entry name" value="PDZ_Tricorn"/>
    <property type="match status" value="1"/>
</dbReference>
<dbReference type="InterPro" id="IPR036034">
    <property type="entry name" value="PDZ_sf"/>
</dbReference>
<dbReference type="Proteomes" id="UP000253094">
    <property type="component" value="Unassembled WGS sequence"/>
</dbReference>
<evidence type="ECO:0000256" key="8">
    <source>
        <dbReference type="PIRSR" id="PIRSR036421-1"/>
    </source>
</evidence>
<dbReference type="Gene3D" id="3.30.750.44">
    <property type="match status" value="1"/>
</dbReference>
<dbReference type="EMBL" id="QOIL01000018">
    <property type="protein sequence ID" value="RCG26834.1"/>
    <property type="molecule type" value="Genomic_DNA"/>
</dbReference>
<keyword evidence="3 7" id="KW-0963">Cytoplasm</keyword>
<dbReference type="SUPFAM" id="SSF69304">
    <property type="entry name" value="Tricorn protease N-terminal domain"/>
    <property type="match status" value="1"/>
</dbReference>
<dbReference type="InterPro" id="IPR029414">
    <property type="entry name" value="Tricorn_PDZ"/>
</dbReference>
<evidence type="ECO:0000256" key="6">
    <source>
        <dbReference type="ARBA" id="ARBA00022825"/>
    </source>
</evidence>
<comment type="function">
    <text evidence="7">Degrades oligopeptides.</text>
</comment>
<dbReference type="Pfam" id="PF26550">
    <property type="entry name" value="Tricorn_2nd"/>
    <property type="match status" value="1"/>
</dbReference>
<dbReference type="Gene3D" id="2.120.10.60">
    <property type="entry name" value="Tricorn protease N-terminal domain"/>
    <property type="match status" value="1"/>
</dbReference>
<feature type="active site" description="Nucleophile" evidence="8">
    <location>
        <position position="985"/>
    </location>
</feature>
<dbReference type="SUPFAM" id="SSF52096">
    <property type="entry name" value="ClpP/crotonase"/>
    <property type="match status" value="1"/>
</dbReference>
<evidence type="ECO:0000256" key="10">
    <source>
        <dbReference type="SAM" id="MobiDB-lite"/>
    </source>
</evidence>
<dbReference type="SUPFAM" id="SSF50156">
    <property type="entry name" value="PDZ domain-like"/>
    <property type="match status" value="1"/>
</dbReference>
<dbReference type="SUPFAM" id="SSF69322">
    <property type="entry name" value="Tricorn protease domain 2"/>
    <property type="match status" value="1"/>
</dbReference>
<dbReference type="InterPro" id="IPR028204">
    <property type="entry name" value="Tricorn_C1"/>
</dbReference>
<evidence type="ECO:0000256" key="4">
    <source>
        <dbReference type="ARBA" id="ARBA00022670"/>
    </source>
</evidence>
<keyword evidence="4 7" id="KW-0645">Protease</keyword>